<protein>
    <submittedName>
        <fullName evidence="1">Uncharacterized protein</fullName>
    </submittedName>
</protein>
<evidence type="ECO:0000313" key="1">
    <source>
        <dbReference type="EMBL" id="KAF3076722.1"/>
    </source>
</evidence>
<comment type="caution">
    <text evidence="1">The sequence shown here is derived from an EMBL/GenBank/DDBJ whole genome shotgun (WGS) entry which is preliminary data.</text>
</comment>
<evidence type="ECO:0000313" key="2">
    <source>
        <dbReference type="Proteomes" id="UP000801864"/>
    </source>
</evidence>
<keyword evidence="2" id="KW-1185">Reference proteome</keyword>
<dbReference type="AlphaFoldDB" id="A0A9P4XRF5"/>
<reference evidence="1 2" key="1">
    <citation type="submission" date="2018-06" db="EMBL/GenBank/DDBJ databases">
        <title>Genome analysis of cellulolytic fungus Trichoderma lentiforme CFAM-422.</title>
        <authorList>
            <person name="Steindorff A.S."/>
            <person name="Formighieri E.F."/>
            <person name="Midorikawa G.E.O."/>
            <person name="Tamietti M.S."/>
            <person name="Ramos E.Z."/>
            <person name="Silva A.S."/>
            <person name="Bon E.P.S."/>
            <person name="Mendes T.D."/>
            <person name="Damaso M.C.T."/>
            <person name="Favaro L.C.L."/>
        </authorList>
    </citation>
    <scope>NUCLEOTIDE SEQUENCE [LARGE SCALE GENOMIC DNA]</scope>
    <source>
        <strain evidence="1 2">CFAM-422</strain>
    </source>
</reference>
<gene>
    <name evidence="1" type="ORF">CFAM422_001563</name>
</gene>
<name>A0A9P4XRF5_9HYPO</name>
<accession>A0A9P4XRF5</accession>
<organism evidence="1 2">
    <name type="scientific">Trichoderma lentiforme</name>
    <dbReference type="NCBI Taxonomy" id="1567552"/>
    <lineage>
        <taxon>Eukaryota</taxon>
        <taxon>Fungi</taxon>
        <taxon>Dikarya</taxon>
        <taxon>Ascomycota</taxon>
        <taxon>Pezizomycotina</taxon>
        <taxon>Sordariomycetes</taxon>
        <taxon>Hypocreomycetidae</taxon>
        <taxon>Hypocreales</taxon>
        <taxon>Hypocreaceae</taxon>
        <taxon>Trichoderma</taxon>
    </lineage>
</organism>
<dbReference type="Proteomes" id="UP000801864">
    <property type="component" value="Unassembled WGS sequence"/>
</dbReference>
<dbReference type="EMBL" id="QLNT01000002">
    <property type="protein sequence ID" value="KAF3076722.1"/>
    <property type="molecule type" value="Genomic_DNA"/>
</dbReference>
<proteinExistence type="predicted"/>
<sequence>MRSRRASKKCTSSDQFNSQEQIYDMSNFDSGKKYPVVRRKATCRSTQAPKHFNEEKKVDSIVQLSHAYPRVEKDPEECRTDPLPTGH</sequence>